<protein>
    <submittedName>
        <fullName evidence="1">Uncharacterized protein</fullName>
    </submittedName>
</protein>
<evidence type="ECO:0000313" key="1">
    <source>
        <dbReference type="EMBL" id="GES83322.1"/>
    </source>
</evidence>
<reference evidence="1" key="1">
    <citation type="submission" date="2019-10" db="EMBL/GenBank/DDBJ databases">
        <title>Conservation and host-specific expression of non-tandemly repeated heterogenous ribosome RNA gene in arbuscular mycorrhizal fungi.</title>
        <authorList>
            <person name="Maeda T."/>
            <person name="Kobayashi Y."/>
            <person name="Nakagawa T."/>
            <person name="Ezawa T."/>
            <person name="Yamaguchi K."/>
            <person name="Bino T."/>
            <person name="Nishimoto Y."/>
            <person name="Shigenobu S."/>
            <person name="Kawaguchi M."/>
        </authorList>
    </citation>
    <scope>NUCLEOTIDE SEQUENCE</scope>
    <source>
        <strain evidence="1">HR1</strain>
    </source>
</reference>
<sequence length="75" mass="9200">MKNTIFHRFSCKTDERQRTIYCLSYQVEKEEEYDPDIYDNIDDILVYFLMSLLSKFHILRRPPLLKYNFCTYCGN</sequence>
<dbReference type="AlphaFoldDB" id="A0A8H3L823"/>
<proteinExistence type="predicted"/>
<name>A0A8H3L823_9GLOM</name>
<comment type="caution">
    <text evidence="1">The sequence shown here is derived from an EMBL/GenBank/DDBJ whole genome shotgun (WGS) entry which is preliminary data.</text>
</comment>
<organism evidence="1 2">
    <name type="scientific">Rhizophagus clarus</name>
    <dbReference type="NCBI Taxonomy" id="94130"/>
    <lineage>
        <taxon>Eukaryota</taxon>
        <taxon>Fungi</taxon>
        <taxon>Fungi incertae sedis</taxon>
        <taxon>Mucoromycota</taxon>
        <taxon>Glomeromycotina</taxon>
        <taxon>Glomeromycetes</taxon>
        <taxon>Glomerales</taxon>
        <taxon>Glomeraceae</taxon>
        <taxon>Rhizophagus</taxon>
    </lineage>
</organism>
<evidence type="ECO:0000313" key="2">
    <source>
        <dbReference type="Proteomes" id="UP000615446"/>
    </source>
</evidence>
<gene>
    <name evidence="1" type="ORF">RCL2_001048100</name>
</gene>
<accession>A0A8H3L823</accession>
<dbReference type="EMBL" id="BLAL01000068">
    <property type="protein sequence ID" value="GES83322.1"/>
    <property type="molecule type" value="Genomic_DNA"/>
</dbReference>
<dbReference type="Proteomes" id="UP000615446">
    <property type="component" value="Unassembled WGS sequence"/>
</dbReference>